<name>A0ACC3D740_9PEZI</name>
<comment type="caution">
    <text evidence="1">The sequence shown here is derived from an EMBL/GenBank/DDBJ whole genome shotgun (WGS) entry which is preliminary data.</text>
</comment>
<reference evidence="1" key="1">
    <citation type="submission" date="2024-09" db="EMBL/GenBank/DDBJ databases">
        <title>Black Yeasts Isolated from many extreme environments.</title>
        <authorList>
            <person name="Coleine C."/>
            <person name="Stajich J.E."/>
            <person name="Selbmann L."/>
        </authorList>
    </citation>
    <scope>NUCLEOTIDE SEQUENCE</scope>
    <source>
        <strain evidence="1">CCFEE 5737</strain>
    </source>
</reference>
<keyword evidence="2" id="KW-1185">Reference proteome</keyword>
<accession>A0ACC3D740</accession>
<protein>
    <submittedName>
        <fullName evidence="1">Uncharacterized protein</fullName>
    </submittedName>
</protein>
<dbReference type="Proteomes" id="UP001186974">
    <property type="component" value="Unassembled WGS sequence"/>
</dbReference>
<evidence type="ECO:0000313" key="1">
    <source>
        <dbReference type="EMBL" id="KAK3062839.1"/>
    </source>
</evidence>
<organism evidence="1 2">
    <name type="scientific">Coniosporium uncinatum</name>
    <dbReference type="NCBI Taxonomy" id="93489"/>
    <lineage>
        <taxon>Eukaryota</taxon>
        <taxon>Fungi</taxon>
        <taxon>Dikarya</taxon>
        <taxon>Ascomycota</taxon>
        <taxon>Pezizomycotina</taxon>
        <taxon>Dothideomycetes</taxon>
        <taxon>Dothideomycetes incertae sedis</taxon>
        <taxon>Coniosporium</taxon>
    </lineage>
</organism>
<gene>
    <name evidence="1" type="ORF">LTS18_003256</name>
</gene>
<sequence>MRRDTTLISPSLSNISSRTSSDKSAASINKPRSKTIHYSILDTTLPDCLSPNTAVIGRRDVLNRYETCHAQLGHLFLDLEKDREQLDKLCEEAWLRKYRHRKMQNDSSWSPRALEEAEQQIERLENEKQRVKSIKADLMRNIAILMEERDEAASEYVKLGQCVGVWEDEY</sequence>
<proteinExistence type="predicted"/>
<dbReference type="EMBL" id="JAWDJW010007102">
    <property type="protein sequence ID" value="KAK3062839.1"/>
    <property type="molecule type" value="Genomic_DNA"/>
</dbReference>
<evidence type="ECO:0000313" key="2">
    <source>
        <dbReference type="Proteomes" id="UP001186974"/>
    </source>
</evidence>